<dbReference type="EMBL" id="DS114308">
    <property type="protein sequence ID" value="EAX88447.1"/>
    <property type="molecule type" value="Genomic_DNA"/>
</dbReference>
<evidence type="ECO:0000313" key="2">
    <source>
        <dbReference type="EMBL" id="EAX88447.1"/>
    </source>
</evidence>
<organism evidence="2 3">
    <name type="scientific">Trichomonas vaginalis (strain ATCC PRA-98 / G3)</name>
    <dbReference type="NCBI Taxonomy" id="412133"/>
    <lineage>
        <taxon>Eukaryota</taxon>
        <taxon>Metamonada</taxon>
        <taxon>Parabasalia</taxon>
        <taxon>Trichomonadida</taxon>
        <taxon>Trichomonadidae</taxon>
        <taxon>Trichomonas</taxon>
    </lineage>
</organism>
<protein>
    <submittedName>
        <fullName evidence="2">Uncharacterized protein</fullName>
    </submittedName>
</protein>
<evidence type="ECO:0000256" key="1">
    <source>
        <dbReference type="SAM" id="MobiDB-lite"/>
    </source>
</evidence>
<reference evidence="2" key="2">
    <citation type="journal article" date="2007" name="Science">
        <title>Draft genome sequence of the sexually transmitted pathogen Trichomonas vaginalis.</title>
        <authorList>
            <person name="Carlton J.M."/>
            <person name="Hirt R.P."/>
            <person name="Silva J.C."/>
            <person name="Delcher A.L."/>
            <person name="Schatz M."/>
            <person name="Zhao Q."/>
            <person name="Wortman J.R."/>
            <person name="Bidwell S.L."/>
            <person name="Alsmark U.C.M."/>
            <person name="Besteiro S."/>
            <person name="Sicheritz-Ponten T."/>
            <person name="Noel C.J."/>
            <person name="Dacks J.B."/>
            <person name="Foster P.G."/>
            <person name="Simillion C."/>
            <person name="Van de Peer Y."/>
            <person name="Miranda-Saavedra D."/>
            <person name="Barton G.J."/>
            <person name="Westrop G.D."/>
            <person name="Mueller S."/>
            <person name="Dessi D."/>
            <person name="Fiori P.L."/>
            <person name="Ren Q."/>
            <person name="Paulsen I."/>
            <person name="Zhang H."/>
            <person name="Bastida-Corcuera F.D."/>
            <person name="Simoes-Barbosa A."/>
            <person name="Brown M.T."/>
            <person name="Hayes R.D."/>
            <person name="Mukherjee M."/>
            <person name="Okumura C.Y."/>
            <person name="Schneider R."/>
            <person name="Smith A.J."/>
            <person name="Vanacova S."/>
            <person name="Villalvazo M."/>
            <person name="Haas B.J."/>
            <person name="Pertea M."/>
            <person name="Feldblyum T.V."/>
            <person name="Utterback T.R."/>
            <person name="Shu C.L."/>
            <person name="Osoegawa K."/>
            <person name="de Jong P.J."/>
            <person name="Hrdy I."/>
            <person name="Horvathova L."/>
            <person name="Zubacova Z."/>
            <person name="Dolezal P."/>
            <person name="Malik S.B."/>
            <person name="Logsdon J.M. Jr."/>
            <person name="Henze K."/>
            <person name="Gupta A."/>
            <person name="Wang C.C."/>
            <person name="Dunne R.L."/>
            <person name="Upcroft J.A."/>
            <person name="Upcroft P."/>
            <person name="White O."/>
            <person name="Salzberg S.L."/>
            <person name="Tang P."/>
            <person name="Chiu C.-H."/>
            <person name="Lee Y.-S."/>
            <person name="Embley T.M."/>
            <person name="Coombs G.H."/>
            <person name="Mottram J.C."/>
            <person name="Tachezy J."/>
            <person name="Fraser-Liggett C.M."/>
            <person name="Johnson P.J."/>
        </authorList>
    </citation>
    <scope>NUCLEOTIDE SEQUENCE [LARGE SCALE GENOMIC DNA]</scope>
    <source>
        <strain evidence="2">G3</strain>
    </source>
</reference>
<dbReference type="Proteomes" id="UP000001542">
    <property type="component" value="Unassembled WGS sequence"/>
</dbReference>
<keyword evidence="3" id="KW-1185">Reference proteome</keyword>
<dbReference type="KEGG" id="tva:4746107"/>
<evidence type="ECO:0000313" key="3">
    <source>
        <dbReference type="Proteomes" id="UP000001542"/>
    </source>
</evidence>
<dbReference type="RefSeq" id="XP_001301377.1">
    <property type="nucleotide sequence ID" value="XM_001301376.1"/>
</dbReference>
<feature type="compositionally biased region" description="Basic residues" evidence="1">
    <location>
        <begin position="329"/>
        <end position="340"/>
    </location>
</feature>
<feature type="region of interest" description="Disordered" evidence="1">
    <location>
        <begin position="314"/>
        <end position="365"/>
    </location>
</feature>
<feature type="compositionally biased region" description="Low complexity" evidence="1">
    <location>
        <begin position="162"/>
        <end position="204"/>
    </location>
</feature>
<feature type="compositionally biased region" description="Low complexity" evidence="1">
    <location>
        <begin position="317"/>
        <end position="328"/>
    </location>
</feature>
<proteinExistence type="predicted"/>
<feature type="region of interest" description="Disordered" evidence="1">
    <location>
        <begin position="145"/>
        <end position="213"/>
    </location>
</feature>
<feature type="compositionally biased region" description="Low complexity" evidence="1">
    <location>
        <begin position="356"/>
        <end position="365"/>
    </location>
</feature>
<sequence length="365" mass="42296">MSFSYIRFPKLTITDEELQKIESFRLFVTQIIREEKFIIDFKGQKEFSSDTICKFPFIKDLKTGFTIVLSNEENSIEYARLALPVSWFEKNTVVTQEFHMISVEKNKEVADITVQVHISENGSLPYQAEEGKLLGVLTTAPDRSNLPNIPNFAFQSPPQAPQPVQQQQRPTMQQEPQQPAPTPQQTQQLPPQNIPNQNQQQQYPAQPPMGYRVVNQPYLQPSQIPQQYIYPGQPQFVQQPPQAYMQPQPMPQQYIQYPYPQQQMPQQGQIQQPQIIYVQAPPGYPFPQQGFIPQQPVQLPNGTIAYTYPSPYPTYPYPQNQMNQQQNVVKRKKKRVVKKSSHQEPAQEEIQEQEIEQPSTQENPQ</sequence>
<name>A2G314_TRIV3</name>
<dbReference type="AlphaFoldDB" id="A2G314"/>
<accession>A2G314</accession>
<reference evidence="2" key="1">
    <citation type="submission" date="2006-10" db="EMBL/GenBank/DDBJ databases">
        <authorList>
            <person name="Amadeo P."/>
            <person name="Zhao Q."/>
            <person name="Wortman J."/>
            <person name="Fraser-Liggett C."/>
            <person name="Carlton J."/>
        </authorList>
    </citation>
    <scope>NUCLEOTIDE SEQUENCE</scope>
    <source>
        <strain evidence="2">G3</strain>
    </source>
</reference>
<dbReference type="InParanoid" id="A2G314"/>
<dbReference type="VEuPathDB" id="TrichDB:TVAGG3_0669210"/>
<gene>
    <name evidence="2" type="ORF">TVAG_331630</name>
</gene>
<dbReference type="VEuPathDB" id="TrichDB:TVAG_331630"/>
<feature type="compositionally biased region" description="Acidic residues" evidence="1">
    <location>
        <begin position="346"/>
        <end position="355"/>
    </location>
</feature>